<keyword evidence="1" id="KW-0175">Coiled coil</keyword>
<name>A0AAQ3PMY8_PASNO</name>
<dbReference type="AlphaFoldDB" id="A0AAQ3PMY8"/>
<accession>A0AAQ3PMY8</accession>
<evidence type="ECO:0000256" key="1">
    <source>
        <dbReference type="SAM" id="Coils"/>
    </source>
</evidence>
<keyword evidence="3" id="KW-1185">Reference proteome</keyword>
<evidence type="ECO:0000313" key="3">
    <source>
        <dbReference type="Proteomes" id="UP001341281"/>
    </source>
</evidence>
<organism evidence="2 3">
    <name type="scientific">Paspalum notatum var. saurae</name>
    <dbReference type="NCBI Taxonomy" id="547442"/>
    <lineage>
        <taxon>Eukaryota</taxon>
        <taxon>Viridiplantae</taxon>
        <taxon>Streptophyta</taxon>
        <taxon>Embryophyta</taxon>
        <taxon>Tracheophyta</taxon>
        <taxon>Spermatophyta</taxon>
        <taxon>Magnoliopsida</taxon>
        <taxon>Liliopsida</taxon>
        <taxon>Poales</taxon>
        <taxon>Poaceae</taxon>
        <taxon>PACMAD clade</taxon>
        <taxon>Panicoideae</taxon>
        <taxon>Andropogonodae</taxon>
        <taxon>Paspaleae</taxon>
        <taxon>Paspalinae</taxon>
        <taxon>Paspalum</taxon>
    </lineage>
</organism>
<dbReference type="EMBL" id="CP144745">
    <property type="protein sequence ID" value="WVZ52389.1"/>
    <property type="molecule type" value="Genomic_DNA"/>
</dbReference>
<reference evidence="2 3" key="1">
    <citation type="submission" date="2024-02" db="EMBL/GenBank/DDBJ databases">
        <title>High-quality chromosome-scale genome assembly of Pensacola bahiagrass (Paspalum notatum Flugge var. saurae).</title>
        <authorList>
            <person name="Vega J.M."/>
            <person name="Podio M."/>
            <person name="Orjuela J."/>
            <person name="Siena L.A."/>
            <person name="Pessino S.C."/>
            <person name="Combes M.C."/>
            <person name="Mariac C."/>
            <person name="Albertini E."/>
            <person name="Pupilli F."/>
            <person name="Ortiz J.P.A."/>
            <person name="Leblanc O."/>
        </authorList>
    </citation>
    <scope>NUCLEOTIDE SEQUENCE [LARGE SCALE GENOMIC DNA]</scope>
    <source>
        <strain evidence="2">R1</strain>
        <tissue evidence="2">Leaf</tissue>
    </source>
</reference>
<protein>
    <submittedName>
        <fullName evidence="2">Uncharacterized protein</fullName>
    </submittedName>
</protein>
<feature type="coiled-coil region" evidence="1">
    <location>
        <begin position="75"/>
        <end position="142"/>
    </location>
</feature>
<sequence length="249" mass="27853">MIQLMWRLSCRLRHMTLLRVLEASCSGPTGHSALELPEILRVYEGNGRLKEELAAVRASALREEVARLRLELYTAQASAAEKVNLKNQVDILTKQKDAPSSRLKGELTNLKRSYEAEALEEKAKYEREITTISEARQKALEELSLQRTLRNDADKLSDRLAKRCDELETSKNQLETGMDVEAFFKGAVKDGVTDSTAVIKTHYLNVDLAVVAASPKPRTTLDVFDSYVAAVRPLCDYAAGQLIFTPLKD</sequence>
<gene>
    <name evidence="2" type="ORF">U9M48_003453</name>
</gene>
<dbReference type="Proteomes" id="UP001341281">
    <property type="component" value="Chromosome 01"/>
</dbReference>
<evidence type="ECO:0000313" key="2">
    <source>
        <dbReference type="EMBL" id="WVZ52389.1"/>
    </source>
</evidence>
<proteinExistence type="predicted"/>